<reference evidence="1" key="1">
    <citation type="submission" date="2021-05" db="EMBL/GenBank/DDBJ databases">
        <authorList>
            <person name="Alioto T."/>
            <person name="Alioto T."/>
            <person name="Gomez Garrido J."/>
        </authorList>
    </citation>
    <scope>NUCLEOTIDE SEQUENCE</scope>
</reference>
<organism evidence="1">
    <name type="scientific">Culex pipiens</name>
    <name type="common">House mosquito</name>
    <dbReference type="NCBI Taxonomy" id="7175"/>
    <lineage>
        <taxon>Eukaryota</taxon>
        <taxon>Metazoa</taxon>
        <taxon>Ecdysozoa</taxon>
        <taxon>Arthropoda</taxon>
        <taxon>Hexapoda</taxon>
        <taxon>Insecta</taxon>
        <taxon>Pterygota</taxon>
        <taxon>Neoptera</taxon>
        <taxon>Endopterygota</taxon>
        <taxon>Diptera</taxon>
        <taxon>Nematocera</taxon>
        <taxon>Culicoidea</taxon>
        <taxon>Culicidae</taxon>
        <taxon>Culicinae</taxon>
        <taxon>Culicini</taxon>
        <taxon>Culex</taxon>
        <taxon>Culex</taxon>
    </lineage>
</organism>
<proteinExistence type="predicted"/>
<accession>A0A8D8AGV6</accession>
<name>A0A8D8AGV6_CULPI</name>
<sequence>MPTHNISHLILPSFPPSYTNEKKKNRTPNNRTQRIVEACSLLHDLFVFFKATFCSHIRVCKYSTDRLSVCHHHTHFRLREEKNYFSFYNYSTGRKLISKFFAIVLLYRYFLYPHCSIQTNTLTHTLKAAH</sequence>
<dbReference type="EMBL" id="HBUE01029948">
    <property type="protein sequence ID" value="CAG6456080.1"/>
    <property type="molecule type" value="Transcribed_RNA"/>
</dbReference>
<dbReference type="EMBL" id="HBUE01029947">
    <property type="protein sequence ID" value="CAG6456077.1"/>
    <property type="molecule type" value="Transcribed_RNA"/>
</dbReference>
<evidence type="ECO:0000313" key="1">
    <source>
        <dbReference type="EMBL" id="CAG6456080.1"/>
    </source>
</evidence>
<dbReference type="AlphaFoldDB" id="A0A8D8AGV6"/>
<protein>
    <submittedName>
        <fullName evidence="1">(northern house mosquito) hypothetical protein</fullName>
    </submittedName>
</protein>